<feature type="compositionally biased region" description="Basic residues" evidence="1">
    <location>
        <begin position="722"/>
        <end position="734"/>
    </location>
</feature>
<dbReference type="EMBL" id="BPQB01000024">
    <property type="protein sequence ID" value="GJE92085.1"/>
    <property type="molecule type" value="Genomic_DNA"/>
</dbReference>
<dbReference type="PROSITE" id="PS50011">
    <property type="entry name" value="PROTEIN_KINASE_DOM"/>
    <property type="match status" value="1"/>
</dbReference>
<feature type="compositionally biased region" description="Low complexity" evidence="1">
    <location>
        <begin position="684"/>
        <end position="696"/>
    </location>
</feature>
<dbReference type="InterPro" id="IPR040976">
    <property type="entry name" value="Pkinase_fungal"/>
</dbReference>
<dbReference type="SUPFAM" id="SSF56112">
    <property type="entry name" value="Protein kinase-like (PK-like)"/>
    <property type="match status" value="1"/>
</dbReference>
<proteinExistence type="predicted"/>
<reference evidence="3 4" key="1">
    <citation type="submission" date="2021-08" db="EMBL/GenBank/DDBJ databases">
        <title>Draft Genome Sequence of Phanerochaete sordida strain YK-624.</title>
        <authorList>
            <person name="Mori T."/>
            <person name="Dohra H."/>
            <person name="Suzuki T."/>
            <person name="Kawagishi H."/>
            <person name="Hirai H."/>
        </authorList>
    </citation>
    <scope>NUCLEOTIDE SEQUENCE [LARGE SCALE GENOMIC DNA]</scope>
    <source>
        <strain evidence="3 4">YK-624</strain>
    </source>
</reference>
<dbReference type="OrthoDB" id="3265188at2759"/>
<feature type="compositionally biased region" description="Basic residues" evidence="1">
    <location>
        <begin position="93"/>
        <end position="106"/>
    </location>
</feature>
<dbReference type="PANTHER" id="PTHR38248">
    <property type="entry name" value="FUNK1 6"/>
    <property type="match status" value="1"/>
</dbReference>
<keyword evidence="4" id="KW-1185">Reference proteome</keyword>
<sequence>MAHNESFLLGMPPHLFFDEFMDTEYEFEKSYTADFSKVPLGGSVQEMSARLIQAVERGDLCPKLQFFVPRMKKKQLKSKDGDRTLDLAPSVAVRRKPKSRRGQKKRKHHLEYLDFVNYTLGIELHEAAEADPWYDPDYLNISQTSTKSPLPAFEAPSSSHDRAAKPHSSASQNSPGCRKNRSPNKLSDAHICSGSLASVDKLTEGGRTLREALVSHATARFARQHQIFFFQLVLFGRYARLVRFDRSGCVVSDRIDYVEDPEVLSEFLWRFDQLNDEGRGHDSTVARATSREADLLRETVQALLEASKANPGDSTVVRQLPCAREALDATGAWPFWKIEVMNPITGLSSHLVVNKPLQTSSDLRGRNARAYIAYDIQKGRLVFMKDSWRSEKKGLRAEFQTYQELYACGVPHLPEVLCGGDVLDTTGSIHETVTQKFTYDDDGTRMKGLPELDRLVHHRIVQEIAYPLESALNEHEFIQALHDALQAIDKAYSSAGLLHRDISMNNIMLTTDGRGILNDWDHAGSKDDLCTGVGTWYFMSVALLRYPNTRRHDLVDDLQSVYWVLLYGAKRFVVGDITIAHQVFEQKVLGNDGCTMVGGGLKLACVVQNHIAGATFSTTALQDLVMRCSQHWSDYLEAVDKDPLPDDPETAAALDRAAQPRFWIDLFATALREAEESSESQTKAAVVAPPLAAPAAIEGSRGRGRQPKRKAEAEVEVDPPRRSKRIKVPRSLNR</sequence>
<organism evidence="3 4">
    <name type="scientific">Phanerochaete sordida</name>
    <dbReference type="NCBI Taxonomy" id="48140"/>
    <lineage>
        <taxon>Eukaryota</taxon>
        <taxon>Fungi</taxon>
        <taxon>Dikarya</taxon>
        <taxon>Basidiomycota</taxon>
        <taxon>Agaricomycotina</taxon>
        <taxon>Agaricomycetes</taxon>
        <taxon>Polyporales</taxon>
        <taxon>Phanerochaetaceae</taxon>
        <taxon>Phanerochaete</taxon>
    </lineage>
</organism>
<feature type="region of interest" description="Disordered" evidence="1">
    <location>
        <begin position="678"/>
        <end position="734"/>
    </location>
</feature>
<dbReference type="Pfam" id="PF17667">
    <property type="entry name" value="Pkinase_fungal"/>
    <property type="match status" value="1"/>
</dbReference>
<dbReference type="GO" id="GO:0005524">
    <property type="term" value="F:ATP binding"/>
    <property type="evidence" value="ECO:0007669"/>
    <property type="project" value="InterPro"/>
</dbReference>
<dbReference type="InterPro" id="IPR000719">
    <property type="entry name" value="Prot_kinase_dom"/>
</dbReference>
<dbReference type="InterPro" id="IPR008266">
    <property type="entry name" value="Tyr_kinase_AS"/>
</dbReference>
<dbReference type="PANTHER" id="PTHR38248:SF2">
    <property type="entry name" value="FUNK1 11"/>
    <property type="match status" value="1"/>
</dbReference>
<dbReference type="GO" id="GO:0004672">
    <property type="term" value="F:protein kinase activity"/>
    <property type="evidence" value="ECO:0007669"/>
    <property type="project" value="InterPro"/>
</dbReference>
<feature type="region of interest" description="Disordered" evidence="1">
    <location>
        <begin position="78"/>
        <end position="106"/>
    </location>
</feature>
<dbReference type="AlphaFoldDB" id="A0A9P3GE36"/>
<comment type="caution">
    <text evidence="3">The sequence shown here is derived from an EMBL/GenBank/DDBJ whole genome shotgun (WGS) entry which is preliminary data.</text>
</comment>
<dbReference type="PROSITE" id="PS00109">
    <property type="entry name" value="PROTEIN_KINASE_TYR"/>
    <property type="match status" value="1"/>
</dbReference>
<gene>
    <name evidence="3" type="ORF">PsYK624_082380</name>
</gene>
<dbReference type="Gene3D" id="1.10.510.10">
    <property type="entry name" value="Transferase(Phosphotransferase) domain 1"/>
    <property type="match status" value="1"/>
</dbReference>
<protein>
    <recommendedName>
        <fullName evidence="2">Protein kinase domain-containing protein</fullName>
    </recommendedName>
</protein>
<evidence type="ECO:0000313" key="4">
    <source>
        <dbReference type="Proteomes" id="UP000703269"/>
    </source>
</evidence>
<accession>A0A9P3GE36</accession>
<evidence type="ECO:0000259" key="2">
    <source>
        <dbReference type="PROSITE" id="PS50011"/>
    </source>
</evidence>
<feature type="domain" description="Protein kinase" evidence="2">
    <location>
        <begin position="271"/>
        <end position="664"/>
    </location>
</feature>
<evidence type="ECO:0000313" key="3">
    <source>
        <dbReference type="EMBL" id="GJE92085.1"/>
    </source>
</evidence>
<feature type="compositionally biased region" description="Basic and acidic residues" evidence="1">
    <location>
        <begin position="709"/>
        <end position="721"/>
    </location>
</feature>
<name>A0A9P3GE36_9APHY</name>
<evidence type="ECO:0000256" key="1">
    <source>
        <dbReference type="SAM" id="MobiDB-lite"/>
    </source>
</evidence>
<feature type="region of interest" description="Disordered" evidence="1">
    <location>
        <begin position="145"/>
        <end position="185"/>
    </location>
</feature>
<dbReference type="Proteomes" id="UP000703269">
    <property type="component" value="Unassembled WGS sequence"/>
</dbReference>
<dbReference type="InterPro" id="IPR011009">
    <property type="entry name" value="Kinase-like_dom_sf"/>
</dbReference>